<keyword evidence="2" id="KW-1185">Reference proteome</keyword>
<evidence type="ECO:0000313" key="2">
    <source>
        <dbReference type="Proteomes" id="UP001604002"/>
    </source>
</evidence>
<accession>A0ABW7A3R3</accession>
<dbReference type="EMBL" id="JBAFVH010000015">
    <property type="protein sequence ID" value="MFG1374686.1"/>
    <property type="molecule type" value="Genomic_DNA"/>
</dbReference>
<comment type="caution">
    <text evidence="1">The sequence shown here is derived from an EMBL/GenBank/DDBJ whole genome shotgun (WGS) entry which is preliminary data.</text>
</comment>
<dbReference type="RefSeq" id="WP_393994303.1">
    <property type="nucleotide sequence ID" value="NZ_JBAFVH010000015.1"/>
</dbReference>
<sequence>MPELALYDGTLCLGQILGRKEDGFTARSPNGKKLGSFPSIRAAADRLSTLAAAGGR</sequence>
<proteinExistence type="predicted"/>
<organism evidence="1 2">
    <name type="scientific">Xanthobacter oligotrophicus</name>
    <dbReference type="NCBI Taxonomy" id="2607286"/>
    <lineage>
        <taxon>Bacteria</taxon>
        <taxon>Pseudomonadati</taxon>
        <taxon>Pseudomonadota</taxon>
        <taxon>Alphaproteobacteria</taxon>
        <taxon>Hyphomicrobiales</taxon>
        <taxon>Xanthobacteraceae</taxon>
        <taxon>Xanthobacter</taxon>
    </lineage>
</organism>
<dbReference type="Proteomes" id="UP001604002">
    <property type="component" value="Unassembled WGS sequence"/>
</dbReference>
<evidence type="ECO:0000313" key="1">
    <source>
        <dbReference type="EMBL" id="MFG1374686.1"/>
    </source>
</evidence>
<name>A0ABW7A3R3_9HYPH</name>
<protein>
    <submittedName>
        <fullName evidence="1">Uncharacterized protein</fullName>
    </submittedName>
</protein>
<reference evidence="1 2" key="1">
    <citation type="submission" date="2024-02" db="EMBL/GenBank/DDBJ databases">
        <title>Expansion and revision of Xanthobacter and proposal of Roseixanthobacter gen. nov.</title>
        <authorList>
            <person name="Soltysiak M.P.M."/>
            <person name="Jalihal A."/>
            <person name="Ory A."/>
            <person name="Chrisophersen C."/>
            <person name="Lee A.D."/>
            <person name="Boulton J."/>
            <person name="Springer M."/>
        </authorList>
    </citation>
    <scope>NUCLEOTIDE SEQUENCE [LARGE SCALE GENOMIC DNA]</scope>
    <source>
        <strain evidence="1 2">23A</strain>
    </source>
</reference>
<gene>
    <name evidence="1" type="ORF">V5F32_21120</name>
</gene>